<evidence type="ECO:0000256" key="1">
    <source>
        <dbReference type="SAM" id="Phobius"/>
    </source>
</evidence>
<feature type="domain" description="DUF1616" evidence="2">
    <location>
        <begin position="25"/>
        <end position="344"/>
    </location>
</feature>
<dbReference type="OrthoDB" id="82282at2157"/>
<organism evidence="3 4">
    <name type="scientific">Natronorubrum thiooxidans</name>
    <dbReference type="NCBI Taxonomy" id="308853"/>
    <lineage>
        <taxon>Archaea</taxon>
        <taxon>Methanobacteriati</taxon>
        <taxon>Methanobacteriota</taxon>
        <taxon>Stenosarchaea group</taxon>
        <taxon>Halobacteria</taxon>
        <taxon>Halobacteriales</taxon>
        <taxon>Natrialbaceae</taxon>
        <taxon>Natronorubrum</taxon>
    </lineage>
</organism>
<dbReference type="EMBL" id="FTNR01000008">
    <property type="protein sequence ID" value="SIS03236.1"/>
    <property type="molecule type" value="Genomic_DNA"/>
</dbReference>
<dbReference type="Pfam" id="PF07760">
    <property type="entry name" value="DUF1616"/>
    <property type="match status" value="1"/>
</dbReference>
<keyword evidence="1" id="KW-1133">Transmembrane helix</keyword>
<dbReference type="RefSeq" id="WP_076609442.1">
    <property type="nucleotide sequence ID" value="NZ_FTNR01000008.1"/>
</dbReference>
<dbReference type="InterPro" id="IPR011674">
    <property type="entry name" value="DUF1616"/>
</dbReference>
<keyword evidence="1" id="KW-0472">Membrane</keyword>
<dbReference type="InterPro" id="IPR014495">
    <property type="entry name" value="UCP018671"/>
</dbReference>
<feature type="transmembrane region" description="Helical" evidence="1">
    <location>
        <begin position="111"/>
        <end position="129"/>
    </location>
</feature>
<evidence type="ECO:0000259" key="2">
    <source>
        <dbReference type="Pfam" id="PF07760"/>
    </source>
</evidence>
<keyword evidence="1" id="KW-0812">Transmembrane</keyword>
<dbReference type="PIRSF" id="PIRSF018671">
    <property type="entry name" value="UCP018671"/>
    <property type="match status" value="1"/>
</dbReference>
<dbReference type="Proteomes" id="UP000185936">
    <property type="component" value="Unassembled WGS sequence"/>
</dbReference>
<reference evidence="4" key="1">
    <citation type="submission" date="2017-01" db="EMBL/GenBank/DDBJ databases">
        <authorList>
            <person name="Varghese N."/>
            <person name="Submissions S."/>
        </authorList>
    </citation>
    <scope>NUCLEOTIDE SEQUENCE [LARGE SCALE GENOMIC DNA]</scope>
    <source>
        <strain evidence="4">type strain: HArc-</strain>
    </source>
</reference>
<name>A0A1N7FSJ8_9EURY</name>
<evidence type="ECO:0000313" key="4">
    <source>
        <dbReference type="Proteomes" id="UP000185936"/>
    </source>
</evidence>
<gene>
    <name evidence="3" type="ORF">SAMN05421752_10837</name>
</gene>
<accession>A0A1N7FSJ8</accession>
<evidence type="ECO:0000313" key="3">
    <source>
        <dbReference type="EMBL" id="SIS03236.1"/>
    </source>
</evidence>
<keyword evidence="4" id="KW-1185">Reference proteome</keyword>
<protein>
    <submittedName>
        <fullName evidence="3">Uncharacterized membrane protein</fullName>
    </submittedName>
</protein>
<feature type="transmembrane region" description="Helical" evidence="1">
    <location>
        <begin position="191"/>
        <end position="212"/>
    </location>
</feature>
<dbReference type="STRING" id="308853.SAMN05421752_10837"/>
<sequence length="359" mass="39105">MADARPSTVSRLRDIQVPPADLTAVVAIVALANFIVFAPVIRETPLRVPIGIVFVLFAPGYALVAALFPERGERDAETTAFETDARSESNRLDPRFWNAPWPTRIDGIERVAYAVGTSLVVVPLIAVSLDLTPWGIRLIPFITAVSMFTLITTAVATARRWTVPAAERFRVPYRSWLATGRATLFDTRADAALNLLLIGSVVLAIGSVGYAATVLPQDDEFSAIYLLSEDGEFEADGYPTDLEAGENAEVTVGIDNREDRTVNYTVVVVEQDIESNGNDTIVAEQLELDRFDVRVAAGESAEFGYELEPTMTGEDARIIWLLYLDEPPDDPSISNANRYVSLTMDGEATAENTTESVAG</sequence>
<dbReference type="AlphaFoldDB" id="A0A1N7FSJ8"/>
<feature type="transmembrane region" description="Helical" evidence="1">
    <location>
        <begin position="20"/>
        <end position="41"/>
    </location>
</feature>
<proteinExistence type="predicted"/>
<feature type="transmembrane region" description="Helical" evidence="1">
    <location>
        <begin position="135"/>
        <end position="158"/>
    </location>
</feature>
<feature type="transmembrane region" description="Helical" evidence="1">
    <location>
        <begin position="47"/>
        <end position="68"/>
    </location>
</feature>